<keyword evidence="3" id="KW-1185">Reference proteome</keyword>
<protein>
    <recommendedName>
        <fullName evidence="4">Transmembrane protein</fullName>
    </recommendedName>
</protein>
<reference evidence="2 3" key="1">
    <citation type="submission" date="2019-12" db="EMBL/GenBank/DDBJ databases">
        <title>Neisseriaceae gen. nov. sp. Genome sequencing and assembly.</title>
        <authorList>
            <person name="Liu Z."/>
            <person name="Li A."/>
        </authorList>
    </citation>
    <scope>NUCLEOTIDE SEQUENCE [LARGE SCALE GENOMIC DNA]</scope>
    <source>
        <strain evidence="2 3">B2N2-7</strain>
    </source>
</reference>
<name>A0A845BLC1_9NEIS</name>
<evidence type="ECO:0000313" key="2">
    <source>
        <dbReference type="EMBL" id="MXR36084.1"/>
    </source>
</evidence>
<gene>
    <name evidence="2" type="ORF">GQF02_03720</name>
</gene>
<dbReference type="RefSeq" id="WP_160794929.1">
    <property type="nucleotide sequence ID" value="NZ_WSSB01000002.1"/>
</dbReference>
<comment type="caution">
    <text evidence="2">The sequence shown here is derived from an EMBL/GenBank/DDBJ whole genome shotgun (WGS) entry which is preliminary data.</text>
</comment>
<dbReference type="AlphaFoldDB" id="A0A845BLC1"/>
<accession>A0A845BLC1</accession>
<evidence type="ECO:0000313" key="3">
    <source>
        <dbReference type="Proteomes" id="UP000467214"/>
    </source>
</evidence>
<dbReference type="EMBL" id="WSSB01000002">
    <property type="protein sequence ID" value="MXR36084.1"/>
    <property type="molecule type" value="Genomic_DNA"/>
</dbReference>
<proteinExistence type="predicted"/>
<organism evidence="2 3">
    <name type="scientific">Craterilacuibacter sinensis</name>
    <dbReference type="NCBI Taxonomy" id="2686017"/>
    <lineage>
        <taxon>Bacteria</taxon>
        <taxon>Pseudomonadati</taxon>
        <taxon>Pseudomonadota</taxon>
        <taxon>Betaproteobacteria</taxon>
        <taxon>Neisseriales</taxon>
        <taxon>Neisseriaceae</taxon>
        <taxon>Craterilacuibacter</taxon>
    </lineage>
</organism>
<feature type="chain" id="PRO_5032498553" description="Transmembrane protein" evidence="1">
    <location>
        <begin position="28"/>
        <end position="161"/>
    </location>
</feature>
<feature type="signal peptide" evidence="1">
    <location>
        <begin position="1"/>
        <end position="27"/>
    </location>
</feature>
<evidence type="ECO:0008006" key="4">
    <source>
        <dbReference type="Google" id="ProtNLM"/>
    </source>
</evidence>
<dbReference type="Proteomes" id="UP000467214">
    <property type="component" value="Unassembled WGS sequence"/>
</dbReference>
<sequence>MKARSKLWLILGVCVAPVLASTLTYFAAPPDGGKSYGTLLATQTLAVSRQASWPKGKWVLLNAARAPCDAECTRQRFNLGQIQLAQGEAGERLVSLTLFDVFSPVDTSQVTTLIGHEPALLPGLTLVDPLGNQVLNYPPGAEPTRIIREVAKVMKTNNGLG</sequence>
<keyword evidence="1" id="KW-0732">Signal</keyword>
<evidence type="ECO:0000256" key="1">
    <source>
        <dbReference type="SAM" id="SignalP"/>
    </source>
</evidence>